<keyword evidence="7 10" id="KW-0574">Periplasm</keyword>
<accession>A0ABU9CEV5</accession>
<evidence type="ECO:0000256" key="8">
    <source>
        <dbReference type="ARBA" id="ARBA00022927"/>
    </source>
</evidence>
<protein>
    <recommendedName>
        <fullName evidence="4 10">Outer-membrane lipoprotein carrier protein</fullName>
    </recommendedName>
</protein>
<evidence type="ECO:0000256" key="1">
    <source>
        <dbReference type="ARBA" id="ARBA00004418"/>
    </source>
</evidence>
<name>A0ABU9CEV5_9BURK</name>
<evidence type="ECO:0000256" key="2">
    <source>
        <dbReference type="ARBA" id="ARBA00007615"/>
    </source>
</evidence>
<evidence type="ECO:0000256" key="7">
    <source>
        <dbReference type="ARBA" id="ARBA00022764"/>
    </source>
</evidence>
<evidence type="ECO:0000313" key="11">
    <source>
        <dbReference type="EMBL" id="MEK8049042.1"/>
    </source>
</evidence>
<dbReference type="InterPro" id="IPR029046">
    <property type="entry name" value="LolA/LolB/LppX"/>
</dbReference>
<evidence type="ECO:0000256" key="9">
    <source>
        <dbReference type="ARBA" id="ARBA00023186"/>
    </source>
</evidence>
<reference evidence="11 12" key="1">
    <citation type="submission" date="2024-04" db="EMBL/GenBank/DDBJ databases">
        <title>Novel species of the genus Ideonella isolated from streams.</title>
        <authorList>
            <person name="Lu H."/>
        </authorList>
    </citation>
    <scope>NUCLEOTIDE SEQUENCE [LARGE SCALE GENOMIC DNA]</scope>
    <source>
        <strain evidence="11 12">DXS22W</strain>
    </source>
</reference>
<dbReference type="Pfam" id="PF03548">
    <property type="entry name" value="LolA"/>
    <property type="match status" value="1"/>
</dbReference>
<dbReference type="PANTHER" id="PTHR35869">
    <property type="entry name" value="OUTER-MEMBRANE LIPOPROTEIN CARRIER PROTEIN"/>
    <property type="match status" value="1"/>
</dbReference>
<evidence type="ECO:0000256" key="5">
    <source>
        <dbReference type="ARBA" id="ARBA00022448"/>
    </source>
</evidence>
<keyword evidence="12" id="KW-1185">Reference proteome</keyword>
<comment type="function">
    <text evidence="10">Participates in the translocation of lipoproteins from the inner membrane to the outer membrane. Only forms a complex with a lipoprotein if the residue after the N-terminal Cys is not an aspartate (The Asp acts as a targeting signal to indicate that the lipoprotein should stay in the inner membrane).</text>
</comment>
<comment type="subcellular location">
    <subcellularLocation>
        <location evidence="1 10">Periplasm</location>
    </subcellularLocation>
</comment>
<keyword evidence="8 10" id="KW-0653">Protein transport</keyword>
<evidence type="ECO:0000256" key="3">
    <source>
        <dbReference type="ARBA" id="ARBA00011245"/>
    </source>
</evidence>
<dbReference type="HAMAP" id="MF_00240">
    <property type="entry name" value="LolA"/>
    <property type="match status" value="1"/>
</dbReference>
<evidence type="ECO:0000256" key="10">
    <source>
        <dbReference type="HAMAP-Rule" id="MF_00240"/>
    </source>
</evidence>
<dbReference type="PANTHER" id="PTHR35869:SF1">
    <property type="entry name" value="OUTER-MEMBRANE LIPOPROTEIN CARRIER PROTEIN"/>
    <property type="match status" value="1"/>
</dbReference>
<dbReference type="InterPro" id="IPR004564">
    <property type="entry name" value="OM_lipoprot_carrier_LolA-like"/>
</dbReference>
<comment type="similarity">
    <text evidence="2 10">Belongs to the LolA family.</text>
</comment>
<dbReference type="Proteomes" id="UP001365405">
    <property type="component" value="Unassembled WGS sequence"/>
</dbReference>
<evidence type="ECO:0000313" key="12">
    <source>
        <dbReference type="Proteomes" id="UP001365405"/>
    </source>
</evidence>
<evidence type="ECO:0000256" key="4">
    <source>
        <dbReference type="ARBA" id="ARBA00014035"/>
    </source>
</evidence>
<dbReference type="SUPFAM" id="SSF89392">
    <property type="entry name" value="Prokaryotic lipoproteins and lipoprotein localization factors"/>
    <property type="match status" value="1"/>
</dbReference>
<comment type="caution">
    <text evidence="11">The sequence shown here is derived from an EMBL/GenBank/DDBJ whole genome shotgun (WGS) entry which is preliminary data.</text>
</comment>
<keyword evidence="6" id="KW-0732">Signal</keyword>
<keyword evidence="5 10" id="KW-0813">Transport</keyword>
<gene>
    <name evidence="10 11" type="primary">lolA</name>
    <name evidence="11" type="ORF">AACH10_02205</name>
</gene>
<proteinExistence type="inferred from homology"/>
<keyword evidence="11" id="KW-0449">Lipoprotein</keyword>
<dbReference type="NCBIfam" id="TIGR00547">
    <property type="entry name" value="lolA"/>
    <property type="match status" value="1"/>
</dbReference>
<keyword evidence="9 10" id="KW-0143">Chaperone</keyword>
<dbReference type="EMBL" id="JBBUTH010000001">
    <property type="protein sequence ID" value="MEK8049042.1"/>
    <property type="molecule type" value="Genomic_DNA"/>
</dbReference>
<sequence>MLFAGAAQADAVDTLREFVRDVKSARAQFTQTVSSPDGAKKKTSSGSFAFQRPDRFRFSYDKPYQQLIVGDGAKVWLFDADLNQVSVRPAEKAVSGTPAALLAGAGLERDFTLKAQPAADGIEWVLATPKAAEGTVKQLRVGFKGRELAALEITDSFGQRSLLQFSAVQQGVALPADTFRFEPPKGAELMQQ</sequence>
<dbReference type="InterPro" id="IPR018323">
    <property type="entry name" value="OM_lipoprot_carrier_LolA_Pbac"/>
</dbReference>
<dbReference type="Gene3D" id="2.50.20.10">
    <property type="entry name" value="Lipoprotein localisation LolA/LolB/LppX"/>
    <property type="match status" value="1"/>
</dbReference>
<evidence type="ECO:0000256" key="6">
    <source>
        <dbReference type="ARBA" id="ARBA00022729"/>
    </source>
</evidence>
<comment type="subunit">
    <text evidence="3 10">Monomer.</text>
</comment>
<organism evidence="11 12">
    <name type="scientific">Pseudaquabacterium inlustre</name>
    <dbReference type="NCBI Taxonomy" id="2984192"/>
    <lineage>
        <taxon>Bacteria</taxon>
        <taxon>Pseudomonadati</taxon>
        <taxon>Pseudomonadota</taxon>
        <taxon>Betaproteobacteria</taxon>
        <taxon>Burkholderiales</taxon>
        <taxon>Sphaerotilaceae</taxon>
        <taxon>Pseudaquabacterium</taxon>
    </lineage>
</organism>
<dbReference type="CDD" id="cd16325">
    <property type="entry name" value="LolA"/>
    <property type="match status" value="1"/>
</dbReference>